<dbReference type="STRING" id="945553.A0A0D2NFJ5"/>
<proteinExistence type="predicted"/>
<evidence type="ECO:0000313" key="4">
    <source>
        <dbReference type="Proteomes" id="UP000054270"/>
    </source>
</evidence>
<feature type="compositionally biased region" description="Acidic residues" evidence="1">
    <location>
        <begin position="436"/>
        <end position="446"/>
    </location>
</feature>
<organism evidence="3 4">
    <name type="scientific">Hypholoma sublateritium (strain FD-334 SS-4)</name>
    <dbReference type="NCBI Taxonomy" id="945553"/>
    <lineage>
        <taxon>Eukaryota</taxon>
        <taxon>Fungi</taxon>
        <taxon>Dikarya</taxon>
        <taxon>Basidiomycota</taxon>
        <taxon>Agaricomycotina</taxon>
        <taxon>Agaricomycetes</taxon>
        <taxon>Agaricomycetidae</taxon>
        <taxon>Agaricales</taxon>
        <taxon>Agaricineae</taxon>
        <taxon>Strophariaceae</taxon>
        <taxon>Hypholoma</taxon>
    </lineage>
</organism>
<gene>
    <name evidence="3" type="ORF">HYPSUDRAFT_72059</name>
</gene>
<keyword evidence="2" id="KW-0472">Membrane</keyword>
<feature type="compositionally biased region" description="Polar residues" evidence="1">
    <location>
        <begin position="16"/>
        <end position="25"/>
    </location>
</feature>
<feature type="region of interest" description="Disordered" evidence="1">
    <location>
        <begin position="1"/>
        <end position="35"/>
    </location>
</feature>
<feature type="transmembrane region" description="Helical" evidence="2">
    <location>
        <begin position="196"/>
        <end position="214"/>
    </location>
</feature>
<feature type="region of interest" description="Disordered" evidence="1">
    <location>
        <begin position="52"/>
        <end position="81"/>
    </location>
</feature>
<accession>A0A0D2NFJ5</accession>
<feature type="transmembrane region" description="Helical" evidence="2">
    <location>
        <begin position="276"/>
        <end position="302"/>
    </location>
</feature>
<feature type="transmembrane region" description="Helical" evidence="2">
    <location>
        <begin position="322"/>
        <end position="346"/>
    </location>
</feature>
<name>A0A0D2NFJ5_HYPSF</name>
<sequence>MNLNSSRYRASSDSSQIHGNANTGQRLDVPSFLSPNQQVDYGVQDLEKGVTEANSAEPPEQHNSEAANGSVGDHQIDGDLPRFQPCRAPHPAWKSGDKPTMWTVLSCKLDLLIRQFYLTLLLRLPHVYFFRTIEIFEASNLELSEIKKMALEAAFYKNGYRYAAPHDMRSDITASYRQLEVAWNVFADGLLRDWRAYNVVSVLLLSAILTMLQIDSAEQDPLIRYSLLFSQICALMSLLFGCLFSIRFDSSMRKLYKAAEWAVEAQKARANVWWNIWVLLAMPAVWLAWSIIFYLVGIMSFVWRTGAQTAPAPTPLTDTQLLVVRILITLVLGLGCVSGGLGLMTFHRYGRRMDRRWARRIQAWIEAKEPPREWSEDEFSDLVSDPEELVQRLRAAARAATGDGPLDSDSQSDESASIREMTRSCPHVVPEIIITEPDEETAEPHD</sequence>
<evidence type="ECO:0000256" key="2">
    <source>
        <dbReference type="SAM" id="Phobius"/>
    </source>
</evidence>
<keyword evidence="4" id="KW-1185">Reference proteome</keyword>
<feature type="transmembrane region" description="Helical" evidence="2">
    <location>
        <begin position="226"/>
        <end position="246"/>
    </location>
</feature>
<reference evidence="4" key="1">
    <citation type="submission" date="2014-04" db="EMBL/GenBank/DDBJ databases">
        <title>Evolutionary Origins and Diversification of the Mycorrhizal Mutualists.</title>
        <authorList>
            <consortium name="DOE Joint Genome Institute"/>
            <consortium name="Mycorrhizal Genomics Consortium"/>
            <person name="Kohler A."/>
            <person name="Kuo A."/>
            <person name="Nagy L.G."/>
            <person name="Floudas D."/>
            <person name="Copeland A."/>
            <person name="Barry K.W."/>
            <person name="Cichocki N."/>
            <person name="Veneault-Fourrey C."/>
            <person name="LaButti K."/>
            <person name="Lindquist E.A."/>
            <person name="Lipzen A."/>
            <person name="Lundell T."/>
            <person name="Morin E."/>
            <person name="Murat C."/>
            <person name="Riley R."/>
            <person name="Ohm R."/>
            <person name="Sun H."/>
            <person name="Tunlid A."/>
            <person name="Henrissat B."/>
            <person name="Grigoriev I.V."/>
            <person name="Hibbett D.S."/>
            <person name="Martin F."/>
        </authorList>
    </citation>
    <scope>NUCLEOTIDE SEQUENCE [LARGE SCALE GENOMIC DNA]</scope>
    <source>
        <strain evidence="4">FD-334 SS-4</strain>
    </source>
</reference>
<evidence type="ECO:0000256" key="1">
    <source>
        <dbReference type="SAM" id="MobiDB-lite"/>
    </source>
</evidence>
<keyword evidence="2" id="KW-0812">Transmembrane</keyword>
<protein>
    <submittedName>
        <fullName evidence="3">Uncharacterized protein</fullName>
    </submittedName>
</protein>
<evidence type="ECO:0000313" key="3">
    <source>
        <dbReference type="EMBL" id="KJA15466.1"/>
    </source>
</evidence>
<feature type="compositionally biased region" description="Low complexity" evidence="1">
    <location>
        <begin position="1"/>
        <end position="15"/>
    </location>
</feature>
<feature type="region of interest" description="Disordered" evidence="1">
    <location>
        <begin position="394"/>
        <end position="446"/>
    </location>
</feature>
<dbReference type="AlphaFoldDB" id="A0A0D2NFJ5"/>
<dbReference type="EMBL" id="KN817644">
    <property type="protein sequence ID" value="KJA15466.1"/>
    <property type="molecule type" value="Genomic_DNA"/>
</dbReference>
<keyword evidence="2" id="KW-1133">Transmembrane helix</keyword>
<dbReference type="Proteomes" id="UP000054270">
    <property type="component" value="Unassembled WGS sequence"/>
</dbReference>
<dbReference type="OrthoDB" id="3062801at2759"/>